<dbReference type="AlphaFoldDB" id="A0A557ZWT7"/>
<dbReference type="SUPFAM" id="SSF48179">
    <property type="entry name" value="6-phosphogluconate dehydrogenase C-terminal domain-like"/>
    <property type="match status" value="1"/>
</dbReference>
<feature type="region of interest" description="Disordered" evidence="3">
    <location>
        <begin position="1"/>
        <end position="65"/>
    </location>
</feature>
<accession>A0A557ZWT7</accession>
<dbReference type="PANTHER" id="PTHR22981">
    <property type="entry name" value="3-HYDROXYISOBUTYRATE DEHYDROGENASE-RELATED"/>
    <property type="match status" value="1"/>
</dbReference>
<feature type="compositionally biased region" description="Basic residues" evidence="3">
    <location>
        <begin position="95"/>
        <end position="107"/>
    </location>
</feature>
<proteinExistence type="predicted"/>
<dbReference type="Proteomes" id="UP000318578">
    <property type="component" value="Unassembled WGS sequence"/>
</dbReference>
<dbReference type="InterPro" id="IPR006115">
    <property type="entry name" value="6PGDH_NADP-bd"/>
</dbReference>
<keyword evidence="2" id="KW-0520">NAD</keyword>
<dbReference type="InterPro" id="IPR036291">
    <property type="entry name" value="NAD(P)-bd_dom_sf"/>
</dbReference>
<evidence type="ECO:0000256" key="2">
    <source>
        <dbReference type="ARBA" id="ARBA00023027"/>
    </source>
</evidence>
<dbReference type="SUPFAM" id="SSF51735">
    <property type="entry name" value="NAD(P)-binding Rossmann-fold domains"/>
    <property type="match status" value="1"/>
</dbReference>
<dbReference type="Gene3D" id="1.10.1040.10">
    <property type="entry name" value="N-(1-d-carboxylethyl)-l-norvaline Dehydrogenase, domain 2"/>
    <property type="match status" value="1"/>
</dbReference>
<dbReference type="Pfam" id="PF14833">
    <property type="entry name" value="NAD_binding_11"/>
    <property type="match status" value="1"/>
</dbReference>
<dbReference type="InterPro" id="IPR008927">
    <property type="entry name" value="6-PGluconate_DH-like_C_sf"/>
</dbReference>
<evidence type="ECO:0000256" key="1">
    <source>
        <dbReference type="ARBA" id="ARBA00023002"/>
    </source>
</evidence>
<dbReference type="EMBL" id="VJZA01000102">
    <property type="protein sequence ID" value="TVT16468.1"/>
    <property type="molecule type" value="Genomic_DNA"/>
</dbReference>
<keyword evidence="1" id="KW-0560">Oxidoreductase</keyword>
<dbReference type="InterPro" id="IPR013328">
    <property type="entry name" value="6PGD_dom2"/>
</dbReference>
<dbReference type="GO" id="GO:0050661">
    <property type="term" value="F:NADP binding"/>
    <property type="evidence" value="ECO:0007669"/>
    <property type="project" value="InterPro"/>
</dbReference>
<dbReference type="GO" id="GO:0051287">
    <property type="term" value="F:NAD binding"/>
    <property type="evidence" value="ECO:0007669"/>
    <property type="project" value="InterPro"/>
</dbReference>
<reference evidence="6 7" key="1">
    <citation type="submission" date="2019-07" db="EMBL/GenBank/DDBJ databases">
        <title>New species of Amycolatopsis and Streptomyces.</title>
        <authorList>
            <person name="Duangmal K."/>
            <person name="Teo W.F.A."/>
            <person name="Lipun K."/>
        </authorList>
    </citation>
    <scope>NUCLEOTIDE SEQUENCE [LARGE SCALE GENOMIC DNA]</scope>
    <source>
        <strain evidence="6 7">JCM 30562</strain>
    </source>
</reference>
<comment type="caution">
    <text evidence="6">The sequence shown here is derived from an EMBL/GenBank/DDBJ whole genome shotgun (WGS) entry which is preliminary data.</text>
</comment>
<dbReference type="OrthoDB" id="3185659at2"/>
<feature type="compositionally biased region" description="Low complexity" evidence="3">
    <location>
        <begin position="20"/>
        <end position="29"/>
    </location>
</feature>
<keyword evidence="7" id="KW-1185">Reference proteome</keyword>
<gene>
    <name evidence="6" type="ORF">FNH06_34650</name>
</gene>
<feature type="domain" description="3-hydroxyisobutyrate dehydrogenase-like NAD-binding" evidence="5">
    <location>
        <begin position="276"/>
        <end position="388"/>
    </location>
</feature>
<name>A0A557ZWT7_9PSEU</name>
<feature type="region of interest" description="Disordered" evidence="3">
    <location>
        <begin position="78"/>
        <end position="112"/>
    </location>
</feature>
<dbReference type="InterPro" id="IPR029154">
    <property type="entry name" value="HIBADH-like_NADP-bd"/>
</dbReference>
<evidence type="ECO:0000313" key="7">
    <source>
        <dbReference type="Proteomes" id="UP000318578"/>
    </source>
</evidence>
<dbReference type="Pfam" id="PF03446">
    <property type="entry name" value="NAD_binding_2"/>
    <property type="match status" value="1"/>
</dbReference>
<feature type="compositionally biased region" description="Basic and acidic residues" evidence="3">
    <location>
        <begin position="1"/>
        <end position="13"/>
    </location>
</feature>
<dbReference type="GO" id="GO:0016616">
    <property type="term" value="F:oxidoreductase activity, acting on the CH-OH group of donors, NAD or NADP as acceptor"/>
    <property type="evidence" value="ECO:0007669"/>
    <property type="project" value="TreeGrafter"/>
</dbReference>
<feature type="compositionally biased region" description="Basic residues" evidence="3">
    <location>
        <begin position="30"/>
        <end position="42"/>
    </location>
</feature>
<dbReference type="Gene3D" id="3.40.50.720">
    <property type="entry name" value="NAD(P)-binding Rossmann-like Domain"/>
    <property type="match status" value="1"/>
</dbReference>
<dbReference type="PANTHER" id="PTHR22981:SF7">
    <property type="entry name" value="3-HYDROXYISOBUTYRATE DEHYDROGENASE, MITOCHONDRIAL"/>
    <property type="match status" value="1"/>
</dbReference>
<evidence type="ECO:0000259" key="4">
    <source>
        <dbReference type="Pfam" id="PF03446"/>
    </source>
</evidence>
<protein>
    <submittedName>
        <fullName evidence="6">NAD(P)-dependent oxidoreductase</fullName>
    </submittedName>
</protein>
<sequence>MRRGDVRRADGRAGQRRGPRSGADGVVHRGAGRVGRRQRHGSARHDGSVAPHGNPGRDRVRRGLPAQCRCRVRARRGGVGGRRFGDRQHGPPVGRRGRVGHHGRRSARKGERMSTPRIGVIGLGNMGGRITRRIVESGQPVTGYDPVPGRAEEAGATAAASVAELTRAADHLLLSLPDSTVIEKVVLGEDGVLANSRDGQIVVDLSTAAPSSTVKLHEAFAARGVEFVDAGISGGAAAADKGTLTLMVGGSADALTHLEKTLEPFSATVFAMGGSGAGHTTKVLNNFLNAVSLAATAETLVAGKKAGLDMHRLLEVFNASTGVNFATLNRFPHIVDGDYLEGGLTSTLMMKDVVLYVNRLRELGVPTLNSAGPMASFALAQSLGYADQISNRVVDAIGDAAGGVRLHDEEAR</sequence>
<evidence type="ECO:0000256" key="3">
    <source>
        <dbReference type="SAM" id="MobiDB-lite"/>
    </source>
</evidence>
<evidence type="ECO:0000259" key="5">
    <source>
        <dbReference type="Pfam" id="PF14833"/>
    </source>
</evidence>
<evidence type="ECO:0000313" key="6">
    <source>
        <dbReference type="EMBL" id="TVT16468.1"/>
    </source>
</evidence>
<organism evidence="6 7">
    <name type="scientific">Amycolatopsis acidiphila</name>
    <dbReference type="NCBI Taxonomy" id="715473"/>
    <lineage>
        <taxon>Bacteria</taxon>
        <taxon>Bacillati</taxon>
        <taxon>Actinomycetota</taxon>
        <taxon>Actinomycetes</taxon>
        <taxon>Pseudonocardiales</taxon>
        <taxon>Pseudonocardiaceae</taxon>
        <taxon>Amycolatopsis</taxon>
    </lineage>
</organism>
<feature type="domain" description="6-phosphogluconate dehydrogenase NADP-binding" evidence="4">
    <location>
        <begin position="117"/>
        <end position="273"/>
    </location>
</feature>